<sequence length="265" mass="30275">MLKKTGLLLIILLFLLSYGLRWNATSRGKDTVEFTDYRVRSALDFAARDSSAKYVVKEGTPVKAWVSGSSDGYTVNAAFSLNDYAWLVMVKFDPAGNPVSCSTEIWSAFTVSRYLCTLSFAMAGLWLAVTFIFPHFAVKCPDCTTNPLLPVVTEQHDTTIFAGGVDDEGFTLPPIVERAWICPRCGYTKVKYVVPEYYRPGLARSPADTGLPRLHPRELDRLERAFDKWTKDRKEMARFHSFEEWKAFFDELKTREGEKRQFRFQ</sequence>
<dbReference type="InterPro" id="IPR018527">
    <property type="entry name" value="Rubredoxin_Fe_BS"/>
</dbReference>
<reference evidence="2" key="1">
    <citation type="submission" date="2020-10" db="EMBL/GenBank/DDBJ databases">
        <authorList>
            <person name="Kadnikov V."/>
            <person name="Beletsky A.V."/>
            <person name="Mardanov A.V."/>
            <person name="Karnachuk O.V."/>
            <person name="Ravin N.V."/>
        </authorList>
    </citation>
    <scope>NUCLEOTIDE SEQUENCE</scope>
    <source>
        <strain evidence="2">Bu02</strain>
    </source>
</reference>
<dbReference type="PROSITE" id="PS00202">
    <property type="entry name" value="RUBREDOXIN"/>
    <property type="match status" value="1"/>
</dbReference>
<reference evidence="2" key="2">
    <citation type="journal article" date="2023" name="Biology">
        <title>Prokaryotic Life Associated with Coal-Fire Gas Vents Revealed by Metagenomics.</title>
        <authorList>
            <person name="Kadnikov V.V."/>
            <person name="Mardanov A.V."/>
            <person name="Beletsky A.V."/>
            <person name="Karnachuk O.V."/>
            <person name="Ravin N.V."/>
        </authorList>
    </citation>
    <scope>NUCLEOTIDE SEQUENCE</scope>
    <source>
        <strain evidence="2">Bu02</strain>
    </source>
</reference>
<evidence type="ECO:0000256" key="1">
    <source>
        <dbReference type="ARBA" id="ARBA00022723"/>
    </source>
</evidence>
<organism evidence="2">
    <name type="scientific">Candidatus Fermentithermobacillus carboniphilus</name>
    <dbReference type="NCBI Taxonomy" id="3085328"/>
    <lineage>
        <taxon>Bacteria</taxon>
        <taxon>Bacillati</taxon>
        <taxon>Bacillota</taxon>
        <taxon>Candidatus Fermentithermobacillia</taxon>
        <taxon>Candidatus Fermentithermobacillales</taxon>
        <taxon>Candidatus Fermentithermobacillaceae</taxon>
        <taxon>Candidatus Fermentithermobacillus</taxon>
    </lineage>
</organism>
<dbReference type="EMBL" id="CP062796">
    <property type="protein sequence ID" value="QUL99280.1"/>
    <property type="molecule type" value="Genomic_DNA"/>
</dbReference>
<accession>A0AAT9LE56</accession>
<dbReference type="KEGG" id="fcz:IMF26_04275"/>
<protein>
    <recommendedName>
        <fullName evidence="3">SH3b domain-containing protein</fullName>
    </recommendedName>
</protein>
<evidence type="ECO:0008006" key="3">
    <source>
        <dbReference type="Google" id="ProtNLM"/>
    </source>
</evidence>
<proteinExistence type="predicted"/>
<dbReference type="AlphaFoldDB" id="A0AAT9LE56"/>
<evidence type="ECO:0000313" key="2">
    <source>
        <dbReference type="EMBL" id="QUL99280.1"/>
    </source>
</evidence>
<gene>
    <name evidence="2" type="ORF">IMF26_04275</name>
</gene>
<name>A0AAT9LE56_9FIRM</name>
<dbReference type="GO" id="GO:0046872">
    <property type="term" value="F:metal ion binding"/>
    <property type="evidence" value="ECO:0007669"/>
    <property type="project" value="UniProtKB-KW"/>
</dbReference>
<keyword evidence="1" id="KW-0479">Metal-binding</keyword>